<dbReference type="PANTHER" id="PTHR41930:SF1">
    <property type="entry name" value="DEPHOSPHO-COA KINASE"/>
    <property type="match status" value="1"/>
</dbReference>
<protein>
    <recommendedName>
        <fullName evidence="3">Dephospho-CoA kinase</fullName>
    </recommendedName>
</protein>
<evidence type="ECO:0008006" key="3">
    <source>
        <dbReference type="Google" id="ProtNLM"/>
    </source>
</evidence>
<reference evidence="1 2" key="1">
    <citation type="journal article" date="2016" name="Environ. Microbiol.">
        <title>Genomic resolution of a cold subsurface aquifer community provides metabolic insights for novel microbes adapted to high CO concentrations.</title>
        <authorList>
            <person name="Probst A.J."/>
            <person name="Castelle C.J."/>
            <person name="Singh A."/>
            <person name="Brown C.T."/>
            <person name="Anantharaman K."/>
            <person name="Sharon I."/>
            <person name="Hug L.A."/>
            <person name="Burstein D."/>
            <person name="Emerson J.B."/>
            <person name="Thomas B.C."/>
            <person name="Banfield J.F."/>
        </authorList>
    </citation>
    <scope>NUCLEOTIDE SEQUENCE [LARGE SCALE GENOMIC DNA]</scope>
    <source>
        <strain evidence="1">CG1_02_32_51</strain>
    </source>
</reference>
<dbReference type="Gene3D" id="3.40.50.300">
    <property type="entry name" value="P-loop containing nucleotide triphosphate hydrolases"/>
    <property type="match status" value="1"/>
</dbReference>
<dbReference type="EMBL" id="MNVC01000026">
    <property type="protein sequence ID" value="OIO19184.1"/>
    <property type="molecule type" value="Genomic_DNA"/>
</dbReference>
<accession>A0A1J4U5J5</accession>
<sequence>MSKIILGFVGDLAAGKGTVAKYLQEKYHCNTYRFSTMLRDILDRIYVEKSRENLQLISKVIRENFGQDVMSTVIAKDVELDNNELVIVDGIRRPTDIIYLQNLLGFHLIYITAQTKTRWERMTKRQENPDEKDKTFEQFLLDEQAEADILIKELGNKAEKTINNDGTVEELYNKIENIIKDYGYKN</sequence>
<dbReference type="InterPro" id="IPR027417">
    <property type="entry name" value="P-loop_NTPase"/>
</dbReference>
<dbReference type="SUPFAM" id="SSF52540">
    <property type="entry name" value="P-loop containing nucleoside triphosphate hydrolases"/>
    <property type="match status" value="1"/>
</dbReference>
<evidence type="ECO:0000313" key="2">
    <source>
        <dbReference type="Proteomes" id="UP000181941"/>
    </source>
</evidence>
<evidence type="ECO:0000313" key="1">
    <source>
        <dbReference type="EMBL" id="OIO19184.1"/>
    </source>
</evidence>
<dbReference type="PANTHER" id="PTHR41930">
    <property type="entry name" value="UPF0200 PROTEIN MJ1399"/>
    <property type="match status" value="1"/>
</dbReference>
<dbReference type="Proteomes" id="UP000181941">
    <property type="component" value="Unassembled WGS sequence"/>
</dbReference>
<dbReference type="STRING" id="1805238.AUJ23_02455"/>
<proteinExistence type="predicted"/>
<comment type="caution">
    <text evidence="1">The sequence shown here is derived from an EMBL/GenBank/DDBJ whole genome shotgun (WGS) entry which is preliminary data.</text>
</comment>
<dbReference type="Pfam" id="PF13238">
    <property type="entry name" value="AAA_18"/>
    <property type="match status" value="1"/>
</dbReference>
<dbReference type="AlphaFoldDB" id="A0A1J4U5J5"/>
<name>A0A1J4U5J5_9BACT</name>
<organism evidence="1 2">
    <name type="scientific">Candidatus Magasanikbacteria bacterium CG1_02_32_51</name>
    <dbReference type="NCBI Taxonomy" id="1805238"/>
    <lineage>
        <taxon>Bacteria</taxon>
        <taxon>Candidatus Magasanikiibacteriota</taxon>
    </lineage>
</organism>
<gene>
    <name evidence="1" type="ORF">AUJ23_02455</name>
</gene>